<feature type="non-terminal residue" evidence="1">
    <location>
        <position position="119"/>
    </location>
</feature>
<dbReference type="PANTHER" id="PTHR48228:SF5">
    <property type="entry name" value="ALPHA-METHYLACYL-COA RACEMASE"/>
    <property type="match status" value="1"/>
</dbReference>
<proteinExistence type="predicted"/>
<dbReference type="InterPro" id="IPR050509">
    <property type="entry name" value="CoA-transferase_III"/>
</dbReference>
<dbReference type="PANTHER" id="PTHR48228">
    <property type="entry name" value="SUCCINYL-COA--D-CITRAMALATE COA-TRANSFERASE"/>
    <property type="match status" value="1"/>
</dbReference>
<dbReference type="InterPro" id="IPR023606">
    <property type="entry name" value="CoA-Trfase_III_dom_1_sf"/>
</dbReference>
<dbReference type="GO" id="GO:0003824">
    <property type="term" value="F:catalytic activity"/>
    <property type="evidence" value="ECO:0007669"/>
    <property type="project" value="InterPro"/>
</dbReference>
<sequence length="119" mass="12829">MTGPLQDLRVLDCTLALAGPYASLILADLGADVIKIEPPNSADMRLVASEAIEKRSSGSDESAAEDLGPYKGENGKFMITNRNKRGMAIDLKSDAGKEVFFRLLDTADILVQNFRPGVM</sequence>
<evidence type="ECO:0008006" key="2">
    <source>
        <dbReference type="Google" id="ProtNLM"/>
    </source>
</evidence>
<dbReference type="SUPFAM" id="SSF89796">
    <property type="entry name" value="CoA-transferase family III (CaiB/BaiF)"/>
    <property type="match status" value="1"/>
</dbReference>
<gene>
    <name evidence="1" type="ORF">METZ01_LOCUS94001</name>
</gene>
<dbReference type="Pfam" id="PF02515">
    <property type="entry name" value="CoA_transf_3"/>
    <property type="match status" value="1"/>
</dbReference>
<protein>
    <recommendedName>
        <fullName evidence="2">CoA transferase</fullName>
    </recommendedName>
</protein>
<organism evidence="1">
    <name type="scientific">marine metagenome</name>
    <dbReference type="NCBI Taxonomy" id="408172"/>
    <lineage>
        <taxon>unclassified sequences</taxon>
        <taxon>metagenomes</taxon>
        <taxon>ecological metagenomes</taxon>
    </lineage>
</organism>
<dbReference type="AlphaFoldDB" id="A0A381VNC2"/>
<evidence type="ECO:0000313" key="1">
    <source>
        <dbReference type="EMBL" id="SVA41147.1"/>
    </source>
</evidence>
<reference evidence="1" key="1">
    <citation type="submission" date="2018-05" db="EMBL/GenBank/DDBJ databases">
        <authorList>
            <person name="Lanie J.A."/>
            <person name="Ng W.-L."/>
            <person name="Kazmierczak K.M."/>
            <person name="Andrzejewski T.M."/>
            <person name="Davidsen T.M."/>
            <person name="Wayne K.J."/>
            <person name="Tettelin H."/>
            <person name="Glass J.I."/>
            <person name="Rusch D."/>
            <person name="Podicherti R."/>
            <person name="Tsui H.-C.T."/>
            <person name="Winkler M.E."/>
        </authorList>
    </citation>
    <scope>NUCLEOTIDE SEQUENCE</scope>
</reference>
<accession>A0A381VNC2</accession>
<name>A0A381VNC2_9ZZZZ</name>
<dbReference type="InterPro" id="IPR003673">
    <property type="entry name" value="CoA-Trfase_fam_III"/>
</dbReference>
<dbReference type="Gene3D" id="3.40.50.10540">
    <property type="entry name" value="Crotonobetainyl-coa:carnitine coa-transferase, domain 1"/>
    <property type="match status" value="1"/>
</dbReference>
<dbReference type="EMBL" id="UINC01009171">
    <property type="protein sequence ID" value="SVA41147.1"/>
    <property type="molecule type" value="Genomic_DNA"/>
</dbReference>